<evidence type="ECO:0000313" key="12">
    <source>
        <dbReference type="Proteomes" id="UP000033699"/>
    </source>
</evidence>
<comment type="similarity">
    <text evidence="9">Belongs to the TatA/E family.</text>
</comment>
<feature type="region of interest" description="Disordered" evidence="10">
    <location>
        <begin position="42"/>
        <end position="99"/>
    </location>
</feature>
<dbReference type="InterPro" id="IPR006312">
    <property type="entry name" value="TatA/E"/>
</dbReference>
<dbReference type="EMBL" id="JZKH01000031">
    <property type="protein sequence ID" value="KJS61126.1"/>
    <property type="molecule type" value="Genomic_DNA"/>
</dbReference>
<evidence type="ECO:0000256" key="10">
    <source>
        <dbReference type="SAM" id="MobiDB-lite"/>
    </source>
</evidence>
<keyword evidence="5 9" id="KW-0653">Protein transport</keyword>
<keyword evidence="3 9" id="KW-1003">Cell membrane</keyword>
<evidence type="ECO:0000256" key="8">
    <source>
        <dbReference type="ARBA" id="ARBA00023136"/>
    </source>
</evidence>
<evidence type="ECO:0000256" key="7">
    <source>
        <dbReference type="ARBA" id="ARBA00023010"/>
    </source>
</evidence>
<accession>A0A0F2TF36</accession>
<evidence type="ECO:0000256" key="6">
    <source>
        <dbReference type="ARBA" id="ARBA00022989"/>
    </source>
</evidence>
<gene>
    <name evidence="9" type="primary">tatA</name>
    <name evidence="11" type="ORF">VM95_17045</name>
</gene>
<sequence>MRVSMTAIVVVVVFAVVLFGAKRLPELARSLGQSLRILKSEAKAMRTDGEETAAPPPAGVEGGAGAGGTASGGGRVIQSAPGATGTARPVAGPEGDRPH</sequence>
<keyword evidence="8 9" id="KW-0472">Membrane</keyword>
<dbReference type="RefSeq" id="WP_045697553.1">
    <property type="nucleotide sequence ID" value="NZ_JZKH01000031.1"/>
</dbReference>
<dbReference type="PATRIC" id="fig|359131.3.peg.3976"/>
<reference evidence="11 12" key="1">
    <citation type="submission" date="2015-02" db="EMBL/GenBank/DDBJ databases">
        <authorList>
            <person name="Ju K.-S."/>
            <person name="Doroghazi J.R."/>
            <person name="Metcalf W."/>
        </authorList>
    </citation>
    <scope>NUCLEOTIDE SEQUENCE [LARGE SCALE GENOMIC DNA]</scope>
    <source>
        <strain evidence="11 12">ATCC 31215</strain>
    </source>
</reference>
<name>A0A0F2TF36_STRR3</name>
<dbReference type="AlphaFoldDB" id="A0A0F2TF36"/>
<evidence type="ECO:0000313" key="11">
    <source>
        <dbReference type="EMBL" id="KJS61126.1"/>
    </source>
</evidence>
<dbReference type="PANTHER" id="PTHR42982">
    <property type="entry name" value="SEC-INDEPENDENT PROTEIN TRANSLOCASE PROTEIN TATA"/>
    <property type="match status" value="1"/>
</dbReference>
<evidence type="ECO:0000256" key="4">
    <source>
        <dbReference type="ARBA" id="ARBA00022692"/>
    </source>
</evidence>
<evidence type="ECO:0000256" key="5">
    <source>
        <dbReference type="ARBA" id="ARBA00022927"/>
    </source>
</evidence>
<evidence type="ECO:0000256" key="1">
    <source>
        <dbReference type="ARBA" id="ARBA00004162"/>
    </source>
</evidence>
<organism evidence="11 12">
    <name type="scientific">Streptomyces rubellomurinus (strain ATCC 31215)</name>
    <dbReference type="NCBI Taxonomy" id="359131"/>
    <lineage>
        <taxon>Bacteria</taxon>
        <taxon>Bacillati</taxon>
        <taxon>Actinomycetota</taxon>
        <taxon>Actinomycetes</taxon>
        <taxon>Kitasatosporales</taxon>
        <taxon>Streptomycetaceae</taxon>
        <taxon>Streptomyces</taxon>
    </lineage>
</organism>
<dbReference type="GO" id="GO:0033281">
    <property type="term" value="C:TAT protein transport complex"/>
    <property type="evidence" value="ECO:0007669"/>
    <property type="project" value="UniProtKB-UniRule"/>
</dbReference>
<proteinExistence type="inferred from homology"/>
<dbReference type="NCBIfam" id="NF001854">
    <property type="entry name" value="PRK00575.1"/>
    <property type="match status" value="1"/>
</dbReference>
<keyword evidence="4 9" id="KW-0812">Transmembrane</keyword>
<keyword evidence="2 9" id="KW-0813">Transport</keyword>
<dbReference type="Pfam" id="PF02416">
    <property type="entry name" value="TatA_B_E"/>
    <property type="match status" value="1"/>
</dbReference>
<comment type="subcellular location">
    <subcellularLocation>
        <location evidence="1 9">Cell membrane</location>
        <topology evidence="1 9">Single-pass membrane protein</topology>
    </subcellularLocation>
</comment>
<comment type="subunit">
    <text evidence="9">The Tat system comprises two distinct complexes: a TatABC complex, containing multiple copies of TatA, TatB and TatC subunits, and a separate TatA complex, containing only TatA subunits. Substrates initially bind to the TatABC complex, which probably triggers association of the separate TatA complex to form the active translocon.</text>
</comment>
<dbReference type="GO" id="GO:0043953">
    <property type="term" value="P:protein transport by the Tat complex"/>
    <property type="evidence" value="ECO:0007669"/>
    <property type="project" value="UniProtKB-UniRule"/>
</dbReference>
<keyword evidence="6 9" id="KW-1133">Transmembrane helix</keyword>
<keyword evidence="7 9" id="KW-0811">Translocation</keyword>
<comment type="function">
    <text evidence="9">Part of the twin-arginine translocation (Tat) system that transports large folded proteins containing a characteristic twin-arginine motif in their signal peptide across membranes. TatA could form the protein-conducting channel of the Tat system.</text>
</comment>
<comment type="caution">
    <text evidence="11">The sequence shown here is derived from an EMBL/GenBank/DDBJ whole genome shotgun (WGS) entry which is preliminary data.</text>
</comment>
<evidence type="ECO:0000256" key="2">
    <source>
        <dbReference type="ARBA" id="ARBA00022448"/>
    </source>
</evidence>
<protein>
    <recommendedName>
        <fullName evidence="9">Sec-independent protein translocase protein TatA</fullName>
    </recommendedName>
</protein>
<evidence type="ECO:0000256" key="9">
    <source>
        <dbReference type="HAMAP-Rule" id="MF_00236"/>
    </source>
</evidence>
<dbReference type="HAMAP" id="MF_00236">
    <property type="entry name" value="TatA_E"/>
    <property type="match status" value="1"/>
</dbReference>
<dbReference type="PANTHER" id="PTHR42982:SF8">
    <property type="entry name" value="SEC-INDEPENDENT PROTEIN TRANSLOCASE PROTEIN TATA"/>
    <property type="match status" value="1"/>
</dbReference>
<evidence type="ECO:0000256" key="3">
    <source>
        <dbReference type="ARBA" id="ARBA00022475"/>
    </source>
</evidence>
<keyword evidence="12" id="KW-1185">Reference proteome</keyword>
<dbReference type="Proteomes" id="UP000033699">
    <property type="component" value="Unassembled WGS sequence"/>
</dbReference>
<feature type="compositionally biased region" description="Gly residues" evidence="10">
    <location>
        <begin position="60"/>
        <end position="75"/>
    </location>
</feature>
<dbReference type="InterPro" id="IPR003369">
    <property type="entry name" value="TatA/B/E"/>
</dbReference>
<dbReference type="Gene3D" id="1.20.5.3310">
    <property type="match status" value="1"/>
</dbReference>
<dbReference type="GO" id="GO:0008320">
    <property type="term" value="F:protein transmembrane transporter activity"/>
    <property type="evidence" value="ECO:0007669"/>
    <property type="project" value="UniProtKB-UniRule"/>
</dbReference>